<evidence type="ECO:0000256" key="2">
    <source>
        <dbReference type="ARBA" id="ARBA00010217"/>
    </source>
</evidence>
<evidence type="ECO:0000256" key="6">
    <source>
        <dbReference type="ARBA" id="ARBA00022741"/>
    </source>
</evidence>
<dbReference type="Proteomes" id="UP000467840">
    <property type="component" value="Chromosome 9"/>
</dbReference>
<evidence type="ECO:0000313" key="13">
    <source>
        <dbReference type="Proteomes" id="UP000467840"/>
    </source>
</evidence>
<evidence type="ECO:0000256" key="5">
    <source>
        <dbReference type="ARBA" id="ARBA00022679"/>
    </source>
</evidence>
<name>A0A6A6M056_HEVBR</name>
<keyword evidence="5" id="KW-0808">Transferase</keyword>
<keyword evidence="13" id="KW-1185">Reference proteome</keyword>
<keyword evidence="4" id="KW-0723">Serine/threonine-protein kinase</keyword>
<evidence type="ECO:0000313" key="12">
    <source>
        <dbReference type="EMBL" id="KAF2306167.1"/>
    </source>
</evidence>
<dbReference type="SMART" id="SM00220">
    <property type="entry name" value="S_TKc"/>
    <property type="match status" value="1"/>
</dbReference>
<dbReference type="Gene3D" id="1.10.510.10">
    <property type="entry name" value="Transferase(Phosphotransferase) domain 1"/>
    <property type="match status" value="1"/>
</dbReference>
<dbReference type="Pfam" id="PF00069">
    <property type="entry name" value="Pkinase"/>
    <property type="match status" value="1"/>
</dbReference>
<evidence type="ECO:0000256" key="4">
    <source>
        <dbReference type="ARBA" id="ARBA00022527"/>
    </source>
</evidence>
<dbReference type="InterPro" id="IPR050528">
    <property type="entry name" value="L-type_Lectin-RKs"/>
</dbReference>
<comment type="similarity">
    <text evidence="1">In the N-terminal section; belongs to the leguminous lectin family.</text>
</comment>
<evidence type="ECO:0000259" key="11">
    <source>
        <dbReference type="PROSITE" id="PS50011"/>
    </source>
</evidence>
<dbReference type="EMBL" id="JAAGAX010000008">
    <property type="protein sequence ID" value="KAF2306167.1"/>
    <property type="molecule type" value="Genomic_DNA"/>
</dbReference>
<comment type="catalytic activity">
    <reaction evidence="9">
        <text>L-threonyl-[protein] + ATP = O-phospho-L-threonyl-[protein] + ADP + H(+)</text>
        <dbReference type="Rhea" id="RHEA:46608"/>
        <dbReference type="Rhea" id="RHEA-COMP:11060"/>
        <dbReference type="Rhea" id="RHEA-COMP:11605"/>
        <dbReference type="ChEBI" id="CHEBI:15378"/>
        <dbReference type="ChEBI" id="CHEBI:30013"/>
        <dbReference type="ChEBI" id="CHEBI:30616"/>
        <dbReference type="ChEBI" id="CHEBI:61977"/>
        <dbReference type="ChEBI" id="CHEBI:456216"/>
        <dbReference type="EC" id="2.7.11.1"/>
    </reaction>
</comment>
<organism evidence="12 13">
    <name type="scientific">Hevea brasiliensis</name>
    <name type="common">Para rubber tree</name>
    <name type="synonym">Siphonia brasiliensis</name>
    <dbReference type="NCBI Taxonomy" id="3981"/>
    <lineage>
        <taxon>Eukaryota</taxon>
        <taxon>Viridiplantae</taxon>
        <taxon>Streptophyta</taxon>
        <taxon>Embryophyta</taxon>
        <taxon>Tracheophyta</taxon>
        <taxon>Spermatophyta</taxon>
        <taxon>Magnoliopsida</taxon>
        <taxon>eudicotyledons</taxon>
        <taxon>Gunneridae</taxon>
        <taxon>Pentapetalae</taxon>
        <taxon>rosids</taxon>
        <taxon>fabids</taxon>
        <taxon>Malpighiales</taxon>
        <taxon>Euphorbiaceae</taxon>
        <taxon>Crotonoideae</taxon>
        <taxon>Micrandreae</taxon>
        <taxon>Hevea</taxon>
    </lineage>
</organism>
<dbReference type="InterPro" id="IPR000719">
    <property type="entry name" value="Prot_kinase_dom"/>
</dbReference>
<evidence type="ECO:0000256" key="7">
    <source>
        <dbReference type="ARBA" id="ARBA00022777"/>
    </source>
</evidence>
<dbReference type="FunFam" id="1.10.510.10:FF:000108">
    <property type="entry name" value="L-type lectin-domain containing receptor kinase S.4"/>
    <property type="match status" value="1"/>
</dbReference>
<evidence type="ECO:0000256" key="1">
    <source>
        <dbReference type="ARBA" id="ARBA00008536"/>
    </source>
</evidence>
<accession>A0A6A6M056</accession>
<evidence type="ECO:0000256" key="8">
    <source>
        <dbReference type="ARBA" id="ARBA00022840"/>
    </source>
</evidence>
<dbReference type="PROSITE" id="PS50011">
    <property type="entry name" value="PROTEIN_KINASE_DOM"/>
    <property type="match status" value="1"/>
</dbReference>
<keyword evidence="6" id="KW-0547">Nucleotide-binding</keyword>
<reference evidence="12 13" key="1">
    <citation type="journal article" date="2020" name="Mol. Plant">
        <title>The Chromosome-Based Rubber Tree Genome Provides New Insights into Spurge Genome Evolution and Rubber Biosynthesis.</title>
        <authorList>
            <person name="Liu J."/>
            <person name="Shi C."/>
            <person name="Shi C.C."/>
            <person name="Li W."/>
            <person name="Zhang Q.J."/>
            <person name="Zhang Y."/>
            <person name="Li K."/>
            <person name="Lu H.F."/>
            <person name="Shi C."/>
            <person name="Zhu S.T."/>
            <person name="Xiao Z.Y."/>
            <person name="Nan H."/>
            <person name="Yue Y."/>
            <person name="Zhu X.G."/>
            <person name="Wu Y."/>
            <person name="Hong X.N."/>
            <person name="Fan G.Y."/>
            <person name="Tong Y."/>
            <person name="Zhang D."/>
            <person name="Mao C.L."/>
            <person name="Liu Y.L."/>
            <person name="Hao S.J."/>
            <person name="Liu W.Q."/>
            <person name="Lv M.Q."/>
            <person name="Zhang H.B."/>
            <person name="Liu Y."/>
            <person name="Hu-Tang G.R."/>
            <person name="Wang J.P."/>
            <person name="Wang J.H."/>
            <person name="Sun Y.H."/>
            <person name="Ni S.B."/>
            <person name="Chen W.B."/>
            <person name="Zhang X.C."/>
            <person name="Jiao Y.N."/>
            <person name="Eichler E.E."/>
            <person name="Li G.H."/>
            <person name="Liu X."/>
            <person name="Gao L.Z."/>
        </authorList>
    </citation>
    <scope>NUCLEOTIDE SEQUENCE [LARGE SCALE GENOMIC DNA]</scope>
    <source>
        <strain evidence="13">cv. GT1</strain>
        <tissue evidence="12">Leaf</tissue>
    </source>
</reference>
<evidence type="ECO:0000256" key="3">
    <source>
        <dbReference type="ARBA" id="ARBA00012513"/>
    </source>
</evidence>
<dbReference type="Gene3D" id="3.30.200.20">
    <property type="entry name" value="Phosphorylase Kinase, domain 1"/>
    <property type="match status" value="1"/>
</dbReference>
<dbReference type="GO" id="GO:0005524">
    <property type="term" value="F:ATP binding"/>
    <property type="evidence" value="ECO:0007669"/>
    <property type="project" value="UniProtKB-KW"/>
</dbReference>
<proteinExistence type="inferred from homology"/>
<dbReference type="GO" id="GO:0004674">
    <property type="term" value="F:protein serine/threonine kinase activity"/>
    <property type="evidence" value="ECO:0007669"/>
    <property type="project" value="UniProtKB-KW"/>
</dbReference>
<keyword evidence="7" id="KW-0418">Kinase</keyword>
<feature type="domain" description="Protein kinase" evidence="11">
    <location>
        <begin position="1"/>
        <end position="308"/>
    </location>
</feature>
<comment type="caution">
    <text evidence="12">The sequence shown here is derived from an EMBL/GenBank/DDBJ whole genome shotgun (WGS) entry which is preliminary data.</text>
</comment>
<dbReference type="PANTHER" id="PTHR27007">
    <property type="match status" value="1"/>
</dbReference>
<dbReference type="EC" id="2.7.11.1" evidence="3"/>
<protein>
    <recommendedName>
        <fullName evidence="3">non-specific serine/threonine protein kinase</fullName>
        <ecNumber evidence="3">2.7.11.1</ecNumber>
    </recommendedName>
</protein>
<comment type="similarity">
    <text evidence="2">In the C-terminal section; belongs to the protein kinase superfamily. Ser/Thr protein kinase family.</text>
</comment>
<keyword evidence="8" id="KW-0067">ATP-binding</keyword>
<dbReference type="SUPFAM" id="SSF56112">
    <property type="entry name" value="Protein kinase-like (PK-like)"/>
    <property type="match status" value="1"/>
</dbReference>
<dbReference type="InterPro" id="IPR011009">
    <property type="entry name" value="Kinase-like_dom_sf"/>
</dbReference>
<sequence length="314" mass="35444">MFVGFSSSTDQLDVLGWSFQFDEQAQELYLSRIPSLPSKKITRKGKVALESENLLRKLAQLGRLQHHNLVPVLSYCRSKGELLLAYDHMPKGSLDKFLFNKLEDILNWNQRFKIIKDITSALTYLHEENEIVTFHRDIKASNVLLDGELNGKLGDYGLARCSKHAHDAHIVGTLGYNAPELARSGKATTSTDVYAFGVFCLEVACGRRPVEPHASPEEMIMVNWVYECLREGKILSTTDPKLDKNFNAEEVELVLKLGLICSHNLAEIGPKMSQVLKYLKGDAFLPEILIIVFKNKSTGESLIVMPFYMVLYHP</sequence>
<comment type="catalytic activity">
    <reaction evidence="10">
        <text>L-seryl-[protein] + ATP = O-phospho-L-seryl-[protein] + ADP + H(+)</text>
        <dbReference type="Rhea" id="RHEA:17989"/>
        <dbReference type="Rhea" id="RHEA-COMP:9863"/>
        <dbReference type="Rhea" id="RHEA-COMP:11604"/>
        <dbReference type="ChEBI" id="CHEBI:15378"/>
        <dbReference type="ChEBI" id="CHEBI:29999"/>
        <dbReference type="ChEBI" id="CHEBI:30616"/>
        <dbReference type="ChEBI" id="CHEBI:83421"/>
        <dbReference type="ChEBI" id="CHEBI:456216"/>
        <dbReference type="EC" id="2.7.11.1"/>
    </reaction>
</comment>
<gene>
    <name evidence="12" type="ORF">GH714_014791</name>
</gene>
<evidence type="ECO:0000256" key="9">
    <source>
        <dbReference type="ARBA" id="ARBA00047899"/>
    </source>
</evidence>
<evidence type="ECO:0000256" key="10">
    <source>
        <dbReference type="ARBA" id="ARBA00048679"/>
    </source>
</evidence>
<dbReference type="AlphaFoldDB" id="A0A6A6M056"/>